<proteinExistence type="predicted"/>
<comment type="caution">
    <text evidence="1">The sequence shown here is derived from an EMBL/GenBank/DDBJ whole genome shotgun (WGS) entry which is preliminary data.</text>
</comment>
<protein>
    <submittedName>
        <fullName evidence="1">Uncharacterized protein</fullName>
    </submittedName>
</protein>
<evidence type="ECO:0000313" key="2">
    <source>
        <dbReference type="Proteomes" id="UP000821865"/>
    </source>
</evidence>
<evidence type="ECO:0000313" key="1">
    <source>
        <dbReference type="EMBL" id="KAH7949732.1"/>
    </source>
</evidence>
<gene>
    <name evidence="1" type="ORF">HPB49_014674</name>
</gene>
<dbReference type="Proteomes" id="UP000821865">
    <property type="component" value="Chromosome 5"/>
</dbReference>
<reference evidence="1" key="1">
    <citation type="submission" date="2020-05" db="EMBL/GenBank/DDBJ databases">
        <title>Large-scale comparative analyses of tick genomes elucidate their genetic diversity and vector capacities.</title>
        <authorList>
            <person name="Jia N."/>
            <person name="Wang J."/>
            <person name="Shi W."/>
            <person name="Du L."/>
            <person name="Sun Y."/>
            <person name="Zhan W."/>
            <person name="Jiang J."/>
            <person name="Wang Q."/>
            <person name="Zhang B."/>
            <person name="Ji P."/>
            <person name="Sakyi L.B."/>
            <person name="Cui X."/>
            <person name="Yuan T."/>
            <person name="Jiang B."/>
            <person name="Yang W."/>
            <person name="Lam T.T.-Y."/>
            <person name="Chang Q."/>
            <person name="Ding S."/>
            <person name="Wang X."/>
            <person name="Zhu J."/>
            <person name="Ruan X."/>
            <person name="Zhao L."/>
            <person name="Wei J."/>
            <person name="Que T."/>
            <person name="Du C."/>
            <person name="Cheng J."/>
            <person name="Dai P."/>
            <person name="Han X."/>
            <person name="Huang E."/>
            <person name="Gao Y."/>
            <person name="Liu J."/>
            <person name="Shao H."/>
            <person name="Ye R."/>
            <person name="Li L."/>
            <person name="Wei W."/>
            <person name="Wang X."/>
            <person name="Wang C."/>
            <person name="Yang T."/>
            <person name="Huo Q."/>
            <person name="Li W."/>
            <person name="Guo W."/>
            <person name="Chen H."/>
            <person name="Zhou L."/>
            <person name="Ni X."/>
            <person name="Tian J."/>
            <person name="Zhou Y."/>
            <person name="Sheng Y."/>
            <person name="Liu T."/>
            <person name="Pan Y."/>
            <person name="Xia L."/>
            <person name="Li J."/>
            <person name="Zhao F."/>
            <person name="Cao W."/>
        </authorList>
    </citation>
    <scope>NUCLEOTIDE SEQUENCE</scope>
    <source>
        <strain evidence="1">Dsil-2018</strain>
    </source>
</reference>
<sequence>MQRRSGDFQGTSRCKIHSLLFQKHGIALLQENAPAGYRCGTLGHKADACPNLDDQRCIHCGAMVNITPDGPREHNCQAKCLICGGNHFTGSAEQPGQHKQGGPPTSLTTGVKKPQDPKQSKTGQPKPSNVQAGPRSKPPTFQTVDFPALVSQQQKVSSWAGAASQSPATTFYSPSKIEIGKQLEIMQKQIATLEHEDQALKAIQAPLRTEPEPIQASAS</sequence>
<organism evidence="1 2">
    <name type="scientific">Dermacentor silvarum</name>
    <name type="common">Tick</name>
    <dbReference type="NCBI Taxonomy" id="543639"/>
    <lineage>
        <taxon>Eukaryota</taxon>
        <taxon>Metazoa</taxon>
        <taxon>Ecdysozoa</taxon>
        <taxon>Arthropoda</taxon>
        <taxon>Chelicerata</taxon>
        <taxon>Arachnida</taxon>
        <taxon>Acari</taxon>
        <taxon>Parasitiformes</taxon>
        <taxon>Ixodida</taxon>
        <taxon>Ixodoidea</taxon>
        <taxon>Ixodidae</taxon>
        <taxon>Rhipicephalinae</taxon>
        <taxon>Dermacentor</taxon>
    </lineage>
</organism>
<dbReference type="EMBL" id="CM023474">
    <property type="protein sequence ID" value="KAH7949732.1"/>
    <property type="molecule type" value="Genomic_DNA"/>
</dbReference>
<name>A0ACB8CRT9_DERSI</name>
<accession>A0ACB8CRT9</accession>
<keyword evidence="2" id="KW-1185">Reference proteome</keyword>